<protein>
    <submittedName>
        <fullName evidence="2">MarR family transcriptional regulator</fullName>
    </submittedName>
</protein>
<proteinExistence type="predicted"/>
<dbReference type="EMBL" id="BOOY01000032">
    <property type="protein sequence ID" value="GIJ05203.1"/>
    <property type="molecule type" value="Genomic_DNA"/>
</dbReference>
<comment type="caution">
    <text evidence="2">The sequence shown here is derived from an EMBL/GenBank/DDBJ whole genome shotgun (WGS) entry which is preliminary data.</text>
</comment>
<reference evidence="2" key="1">
    <citation type="submission" date="2021-01" db="EMBL/GenBank/DDBJ databases">
        <title>Whole genome shotgun sequence of Spirilliplanes yamanashiensis NBRC 15828.</title>
        <authorList>
            <person name="Komaki H."/>
            <person name="Tamura T."/>
        </authorList>
    </citation>
    <scope>NUCLEOTIDE SEQUENCE</scope>
    <source>
        <strain evidence="2">NBRC 15828</strain>
    </source>
</reference>
<dbReference type="SMART" id="SM00347">
    <property type="entry name" value="HTH_MARR"/>
    <property type="match status" value="1"/>
</dbReference>
<dbReference type="PROSITE" id="PS50995">
    <property type="entry name" value="HTH_MARR_2"/>
    <property type="match status" value="1"/>
</dbReference>
<dbReference type="InterPro" id="IPR036388">
    <property type="entry name" value="WH-like_DNA-bd_sf"/>
</dbReference>
<keyword evidence="3" id="KW-1185">Reference proteome</keyword>
<gene>
    <name evidence="2" type="ORF">Sya03_45550</name>
</gene>
<dbReference type="PANTHER" id="PTHR33164">
    <property type="entry name" value="TRANSCRIPTIONAL REGULATOR, MARR FAMILY"/>
    <property type="match status" value="1"/>
</dbReference>
<dbReference type="Proteomes" id="UP000652013">
    <property type="component" value="Unassembled WGS sequence"/>
</dbReference>
<sequence>MAEPLTESQQRAWRAFIEGSWALHDRLEDDLRAQTGLSMSDYHVLVVLSEASGRRLRMGELAGRLVFSPSRCTYQISSMVRRGLVAKENCPGDRRGQEAVLTAEGLAALRAAAPLHLATVRQTLVDDLDDAEIAVLDRVFTRLGARLRAPSAT</sequence>
<dbReference type="InterPro" id="IPR039422">
    <property type="entry name" value="MarR/SlyA-like"/>
</dbReference>
<organism evidence="2 3">
    <name type="scientific">Spirilliplanes yamanashiensis</name>
    <dbReference type="NCBI Taxonomy" id="42233"/>
    <lineage>
        <taxon>Bacteria</taxon>
        <taxon>Bacillati</taxon>
        <taxon>Actinomycetota</taxon>
        <taxon>Actinomycetes</taxon>
        <taxon>Micromonosporales</taxon>
        <taxon>Micromonosporaceae</taxon>
        <taxon>Spirilliplanes</taxon>
    </lineage>
</organism>
<dbReference type="InterPro" id="IPR000835">
    <property type="entry name" value="HTH_MarR-typ"/>
</dbReference>
<name>A0A8J4DLB1_9ACTN</name>
<dbReference type="GO" id="GO:0006950">
    <property type="term" value="P:response to stress"/>
    <property type="evidence" value="ECO:0007669"/>
    <property type="project" value="TreeGrafter"/>
</dbReference>
<accession>A0A8J4DLB1</accession>
<evidence type="ECO:0000259" key="1">
    <source>
        <dbReference type="PROSITE" id="PS50995"/>
    </source>
</evidence>
<dbReference type="SUPFAM" id="SSF46785">
    <property type="entry name" value="Winged helix' DNA-binding domain"/>
    <property type="match status" value="1"/>
</dbReference>
<evidence type="ECO:0000313" key="2">
    <source>
        <dbReference type="EMBL" id="GIJ05203.1"/>
    </source>
</evidence>
<dbReference type="GO" id="GO:0003700">
    <property type="term" value="F:DNA-binding transcription factor activity"/>
    <property type="evidence" value="ECO:0007669"/>
    <property type="project" value="InterPro"/>
</dbReference>
<feature type="domain" description="HTH marR-type" evidence="1">
    <location>
        <begin position="2"/>
        <end position="145"/>
    </location>
</feature>
<dbReference type="Gene3D" id="1.10.10.10">
    <property type="entry name" value="Winged helix-like DNA-binding domain superfamily/Winged helix DNA-binding domain"/>
    <property type="match status" value="1"/>
</dbReference>
<evidence type="ECO:0000313" key="3">
    <source>
        <dbReference type="Proteomes" id="UP000652013"/>
    </source>
</evidence>
<dbReference type="InterPro" id="IPR036390">
    <property type="entry name" value="WH_DNA-bd_sf"/>
</dbReference>
<dbReference type="Pfam" id="PF12802">
    <property type="entry name" value="MarR_2"/>
    <property type="match status" value="1"/>
</dbReference>
<dbReference type="PANTHER" id="PTHR33164:SF99">
    <property type="entry name" value="MARR FAMILY REGULATORY PROTEIN"/>
    <property type="match status" value="1"/>
</dbReference>
<dbReference type="AlphaFoldDB" id="A0A8J4DLB1"/>
<dbReference type="RefSeq" id="WP_203940418.1">
    <property type="nucleotide sequence ID" value="NZ_BAAAGJ010000011.1"/>
</dbReference>